<dbReference type="Proteomes" id="UP000185781">
    <property type="component" value="Unassembled WGS sequence"/>
</dbReference>
<dbReference type="InterPro" id="IPR039426">
    <property type="entry name" value="TonB-dep_rcpt-like"/>
</dbReference>
<evidence type="ECO:0000313" key="5">
    <source>
        <dbReference type="Proteomes" id="UP000185781"/>
    </source>
</evidence>
<dbReference type="AlphaFoldDB" id="A0A1N7Q5V6"/>
<evidence type="ECO:0000256" key="2">
    <source>
        <dbReference type="SAM" id="Phobius"/>
    </source>
</evidence>
<keyword evidence="1" id="KW-1134">Transmembrane beta strand</keyword>
<accession>A0A1N7Q5V6</accession>
<dbReference type="Gene3D" id="2.170.130.10">
    <property type="entry name" value="TonB-dependent receptor, plug domain"/>
    <property type="match status" value="1"/>
</dbReference>
<proteinExistence type="inferred from homology"/>
<keyword evidence="1 2" id="KW-0472">Membrane</keyword>
<sequence length="231" mass="25647">MKITIPKPCHENWEMMTPEDKGRFCAVCSKTVRDFTNASDEEIINVFSTTSENICGNFNESQLDRDLQYSYLNSLLTKFAVGFVFTTAGFVALNAQKKMVNDSVKAEMIDEVILTGFTTKKESKQMVTGITTVTSEEHPAEKSAAQLRGMTSGVKISDTIHSDRLILGGIHSVKIDDYRPLYVLDGKIISEKKFRKLDQKSIKTMNILKGASATAIYGEKGKNGVILVKTK</sequence>
<dbReference type="InterPro" id="IPR037066">
    <property type="entry name" value="Plug_dom_sf"/>
</dbReference>
<dbReference type="EMBL" id="FTOV01000009">
    <property type="protein sequence ID" value="SIT18248.1"/>
    <property type="molecule type" value="Genomic_DNA"/>
</dbReference>
<keyword evidence="1" id="KW-0998">Cell outer membrane</keyword>
<gene>
    <name evidence="4" type="ORF">SAMN05421785_10972</name>
</gene>
<keyword evidence="4" id="KW-0675">Receptor</keyword>
<feature type="domain" description="TonB-dependent receptor plug" evidence="3">
    <location>
        <begin position="120"/>
        <end position="225"/>
    </location>
</feature>
<keyword evidence="2" id="KW-1133">Transmembrane helix</keyword>
<comment type="subcellular location">
    <subcellularLocation>
        <location evidence="1">Cell outer membrane</location>
        <topology evidence="1">Multi-pass membrane protein</topology>
    </subcellularLocation>
</comment>
<dbReference type="InterPro" id="IPR012910">
    <property type="entry name" value="Plug_dom"/>
</dbReference>
<feature type="transmembrane region" description="Helical" evidence="2">
    <location>
        <begin position="75"/>
        <end position="95"/>
    </location>
</feature>
<comment type="similarity">
    <text evidence="1">Belongs to the TonB-dependent receptor family.</text>
</comment>
<dbReference type="OrthoDB" id="7432683at2"/>
<name>A0A1N7Q5V6_9FLAO</name>
<evidence type="ECO:0000259" key="3">
    <source>
        <dbReference type="Pfam" id="PF07715"/>
    </source>
</evidence>
<keyword evidence="1 2" id="KW-0812">Transmembrane</keyword>
<dbReference type="Pfam" id="PF07715">
    <property type="entry name" value="Plug"/>
    <property type="match status" value="1"/>
</dbReference>
<keyword evidence="1" id="KW-0813">Transport</keyword>
<dbReference type="GO" id="GO:0009279">
    <property type="term" value="C:cell outer membrane"/>
    <property type="evidence" value="ECO:0007669"/>
    <property type="project" value="UniProtKB-SubCell"/>
</dbReference>
<evidence type="ECO:0000256" key="1">
    <source>
        <dbReference type="PROSITE-ProRule" id="PRU01360"/>
    </source>
</evidence>
<dbReference type="RefSeq" id="WP_076394546.1">
    <property type="nucleotide sequence ID" value="NZ_FTOV01000009.1"/>
</dbReference>
<protein>
    <submittedName>
        <fullName evidence="4">TonB-dependent outer membrane receptor, SusC/RagA subfamily, signature region</fullName>
    </submittedName>
</protein>
<dbReference type="SUPFAM" id="SSF56935">
    <property type="entry name" value="Porins"/>
    <property type="match status" value="1"/>
</dbReference>
<reference evidence="4 5" key="1">
    <citation type="submission" date="2017-01" db="EMBL/GenBank/DDBJ databases">
        <authorList>
            <person name="Mah S.A."/>
            <person name="Swanson W.J."/>
            <person name="Moy G.W."/>
            <person name="Vacquier V.D."/>
        </authorList>
    </citation>
    <scope>NUCLEOTIDE SEQUENCE [LARGE SCALE GENOMIC DNA]</scope>
    <source>
        <strain evidence="4 5">DSM 18014</strain>
    </source>
</reference>
<dbReference type="PROSITE" id="PS52016">
    <property type="entry name" value="TONB_DEPENDENT_REC_3"/>
    <property type="match status" value="1"/>
</dbReference>
<dbReference type="STRING" id="373672.SAMN05421785_10972"/>
<dbReference type="NCBIfam" id="TIGR04057">
    <property type="entry name" value="SusC_RagA_signa"/>
    <property type="match status" value="1"/>
</dbReference>
<organism evidence="4 5">
    <name type="scientific">Chryseobacterium gambrini</name>
    <dbReference type="NCBI Taxonomy" id="373672"/>
    <lineage>
        <taxon>Bacteria</taxon>
        <taxon>Pseudomonadati</taxon>
        <taxon>Bacteroidota</taxon>
        <taxon>Flavobacteriia</taxon>
        <taxon>Flavobacteriales</taxon>
        <taxon>Weeksellaceae</taxon>
        <taxon>Chryseobacterium group</taxon>
        <taxon>Chryseobacterium</taxon>
    </lineage>
</organism>
<evidence type="ECO:0000313" key="4">
    <source>
        <dbReference type="EMBL" id="SIT18248.1"/>
    </source>
</evidence>
<dbReference type="InterPro" id="IPR023997">
    <property type="entry name" value="TonB-dep_OMP_SusC/RagA_CS"/>
</dbReference>